<dbReference type="PANTHER" id="PTHR43400:SF1">
    <property type="entry name" value="FUMARATE REDUCTASE"/>
    <property type="match status" value="1"/>
</dbReference>
<sequence>MNLKMPSINAALETSVESLVADTTKSAGKLARPDLIERLATESSEAVQWLRDRTKVDLSMRSQLGGHTAKRTLRPSNAFVGAELTFAAGQVLTKMAAEYRDRFRLLLKSKWVGLRRREGSEGWIADVQANGTTVAPRTLTDLREFRD</sequence>
<keyword evidence="2" id="KW-1185">Reference proteome</keyword>
<evidence type="ECO:0000313" key="2">
    <source>
        <dbReference type="Proteomes" id="UP000604046"/>
    </source>
</evidence>
<dbReference type="AlphaFoldDB" id="A0A812LXA8"/>
<proteinExistence type="predicted"/>
<dbReference type="InterPro" id="IPR036188">
    <property type="entry name" value="FAD/NAD-bd_sf"/>
</dbReference>
<comment type="caution">
    <text evidence="1">The sequence shown here is derived from an EMBL/GenBank/DDBJ whole genome shotgun (WGS) entry which is preliminary data.</text>
</comment>
<dbReference type="InterPro" id="IPR050315">
    <property type="entry name" value="FAD-oxidoreductase_2"/>
</dbReference>
<gene>
    <name evidence="1" type="primary">FRD1</name>
    <name evidence="1" type="ORF">SNAT2548_LOCUS12491</name>
</gene>
<dbReference type="PANTHER" id="PTHR43400">
    <property type="entry name" value="FUMARATE REDUCTASE"/>
    <property type="match status" value="1"/>
</dbReference>
<accession>A0A812LXA8</accession>
<dbReference type="EMBL" id="CAJNDS010001202">
    <property type="protein sequence ID" value="CAE7251604.1"/>
    <property type="molecule type" value="Genomic_DNA"/>
</dbReference>
<evidence type="ECO:0000313" key="1">
    <source>
        <dbReference type="EMBL" id="CAE7251604.1"/>
    </source>
</evidence>
<dbReference type="OrthoDB" id="269384at2759"/>
<organism evidence="1 2">
    <name type="scientific">Symbiodinium natans</name>
    <dbReference type="NCBI Taxonomy" id="878477"/>
    <lineage>
        <taxon>Eukaryota</taxon>
        <taxon>Sar</taxon>
        <taxon>Alveolata</taxon>
        <taxon>Dinophyceae</taxon>
        <taxon>Suessiales</taxon>
        <taxon>Symbiodiniaceae</taxon>
        <taxon>Symbiodinium</taxon>
    </lineage>
</organism>
<dbReference type="Gene3D" id="3.50.50.60">
    <property type="entry name" value="FAD/NAD(P)-binding domain"/>
    <property type="match status" value="1"/>
</dbReference>
<reference evidence="1" key="1">
    <citation type="submission" date="2021-02" db="EMBL/GenBank/DDBJ databases">
        <authorList>
            <person name="Dougan E. K."/>
            <person name="Rhodes N."/>
            <person name="Thang M."/>
            <person name="Chan C."/>
        </authorList>
    </citation>
    <scope>NUCLEOTIDE SEQUENCE</scope>
</reference>
<name>A0A812LXA8_9DINO</name>
<dbReference type="Proteomes" id="UP000604046">
    <property type="component" value="Unassembled WGS sequence"/>
</dbReference>
<protein>
    <submittedName>
        <fullName evidence="1">FRD1 protein</fullName>
    </submittedName>
</protein>